<evidence type="ECO:0000256" key="5">
    <source>
        <dbReference type="ARBA" id="ARBA00022827"/>
    </source>
</evidence>
<evidence type="ECO:0000256" key="3">
    <source>
        <dbReference type="ARBA" id="ARBA00011881"/>
    </source>
</evidence>
<dbReference type="EMBL" id="AP021875">
    <property type="protein sequence ID" value="BBO75561.1"/>
    <property type="molecule type" value="Genomic_DNA"/>
</dbReference>
<organism evidence="11 12">
    <name type="scientific">Desulfosarcina widdelii</name>
    <dbReference type="NCBI Taxonomy" id="947919"/>
    <lineage>
        <taxon>Bacteria</taxon>
        <taxon>Pseudomonadati</taxon>
        <taxon>Thermodesulfobacteriota</taxon>
        <taxon>Desulfobacteria</taxon>
        <taxon>Desulfobacterales</taxon>
        <taxon>Desulfosarcinaceae</taxon>
        <taxon>Desulfosarcina</taxon>
    </lineage>
</organism>
<dbReference type="InterPro" id="IPR036250">
    <property type="entry name" value="AcylCo_DH-like_C"/>
</dbReference>
<dbReference type="OrthoDB" id="9775090at2"/>
<dbReference type="PIRSF" id="PIRSF016578">
    <property type="entry name" value="HsaA"/>
    <property type="match status" value="1"/>
</dbReference>
<dbReference type="InterPro" id="IPR009100">
    <property type="entry name" value="AcylCoA_DH/oxidase_NM_dom_sf"/>
</dbReference>
<dbReference type="InterPro" id="IPR046373">
    <property type="entry name" value="Acyl-CoA_Oxase/DH_mid-dom_sf"/>
</dbReference>
<evidence type="ECO:0000256" key="6">
    <source>
        <dbReference type="ARBA" id="ARBA00023002"/>
    </source>
</evidence>
<dbReference type="KEGG" id="dwd:DSCW_29780"/>
<sequence>MDFGFSKEQEMIRKEMAHFCKKELNKEYVAWMDENVDFPPPELWQKFVDIGMFQYNIPREYGGEGLGMVDGMISYEEICKASMSVALAVGTTIGFGTRFIAEMGTAAQKEKFLPLLGEGKLKMCMALTEPAGGTDILGSVATFAEEKEGRWVINGEKVFITGAHASDYMITICRTETDAKPSQSLSVLLVPSDTKGITITRIPKISCHHCDSVGITFSNVEIPAENLLGTRGNGWYEMLTVLNPERIGCAMMGVGLMAAAYSDAFQYAQQRQAFGGPISRFQILQHYLADMYINLENARNLTYKAAWLCDQGQPYHLEATMAKLVASEGALHAGRFGAEIMGGYGICLEYPMQRYLRDTYQLQFSPISNEMSKNMLMQFQGLPKSWS</sequence>
<dbReference type="InterPro" id="IPR013786">
    <property type="entry name" value="AcylCoA_DH/ox_N"/>
</dbReference>
<dbReference type="AlphaFoldDB" id="A0A5K7Z773"/>
<comment type="similarity">
    <text evidence="2 7">Belongs to the acyl-CoA dehydrogenase family.</text>
</comment>
<protein>
    <submittedName>
        <fullName evidence="11">Acyl-CoA dehydrogenase</fullName>
    </submittedName>
</protein>
<dbReference type="Pfam" id="PF02771">
    <property type="entry name" value="Acyl-CoA_dh_N"/>
    <property type="match status" value="1"/>
</dbReference>
<comment type="subunit">
    <text evidence="3">Homotetramer.</text>
</comment>
<dbReference type="InterPro" id="IPR006091">
    <property type="entry name" value="Acyl-CoA_Oxase/DH_mid-dom"/>
</dbReference>
<dbReference type="InterPro" id="IPR006089">
    <property type="entry name" value="Acyl-CoA_DH_CS"/>
</dbReference>
<keyword evidence="12" id="KW-1185">Reference proteome</keyword>
<comment type="cofactor">
    <cofactor evidence="1 7">
        <name>FAD</name>
        <dbReference type="ChEBI" id="CHEBI:57692"/>
    </cofactor>
</comment>
<evidence type="ECO:0000259" key="9">
    <source>
        <dbReference type="Pfam" id="PF02770"/>
    </source>
</evidence>
<dbReference type="PROSITE" id="PS00073">
    <property type="entry name" value="ACYL_COA_DH_2"/>
    <property type="match status" value="1"/>
</dbReference>
<evidence type="ECO:0000313" key="12">
    <source>
        <dbReference type="Proteomes" id="UP000427769"/>
    </source>
</evidence>
<dbReference type="FunFam" id="2.40.110.10:FF:000002">
    <property type="entry name" value="Acyl-CoA dehydrogenase fadE12"/>
    <property type="match status" value="1"/>
</dbReference>
<dbReference type="PANTHER" id="PTHR43884:SF20">
    <property type="entry name" value="ACYL-COA DEHYDROGENASE FADE28"/>
    <property type="match status" value="1"/>
</dbReference>
<dbReference type="Gene3D" id="1.10.540.10">
    <property type="entry name" value="Acyl-CoA dehydrogenase/oxidase, N-terminal domain"/>
    <property type="match status" value="1"/>
</dbReference>
<dbReference type="SUPFAM" id="SSF47203">
    <property type="entry name" value="Acyl-CoA dehydrogenase C-terminal domain-like"/>
    <property type="match status" value="1"/>
</dbReference>
<evidence type="ECO:0000313" key="11">
    <source>
        <dbReference type="EMBL" id="BBO75561.1"/>
    </source>
</evidence>
<evidence type="ECO:0000256" key="2">
    <source>
        <dbReference type="ARBA" id="ARBA00009347"/>
    </source>
</evidence>
<evidence type="ECO:0000256" key="4">
    <source>
        <dbReference type="ARBA" id="ARBA00022630"/>
    </source>
</evidence>
<feature type="domain" description="Acyl-CoA oxidase/dehydrogenase middle" evidence="9">
    <location>
        <begin position="124"/>
        <end position="220"/>
    </location>
</feature>
<dbReference type="Proteomes" id="UP000427769">
    <property type="component" value="Chromosome"/>
</dbReference>
<feature type="domain" description="Acyl-CoA dehydrogenase/oxidase C-terminal" evidence="8">
    <location>
        <begin position="232"/>
        <end position="360"/>
    </location>
</feature>
<keyword evidence="4 7" id="KW-0285">Flavoprotein</keyword>
<dbReference type="GO" id="GO:0003995">
    <property type="term" value="F:acyl-CoA dehydrogenase activity"/>
    <property type="evidence" value="ECO:0007669"/>
    <property type="project" value="InterPro"/>
</dbReference>
<keyword evidence="5 7" id="KW-0274">FAD</keyword>
<accession>A0A5K7Z773</accession>
<evidence type="ECO:0000259" key="8">
    <source>
        <dbReference type="Pfam" id="PF00441"/>
    </source>
</evidence>
<dbReference type="SUPFAM" id="SSF56645">
    <property type="entry name" value="Acyl-CoA dehydrogenase NM domain-like"/>
    <property type="match status" value="1"/>
</dbReference>
<dbReference type="RefSeq" id="WP_155304466.1">
    <property type="nucleotide sequence ID" value="NZ_AP021875.1"/>
</dbReference>
<dbReference type="Gene3D" id="1.20.140.10">
    <property type="entry name" value="Butyryl-CoA Dehydrogenase, subunit A, domain 3"/>
    <property type="match status" value="1"/>
</dbReference>
<evidence type="ECO:0000259" key="10">
    <source>
        <dbReference type="Pfam" id="PF02771"/>
    </source>
</evidence>
<reference evidence="11 12" key="1">
    <citation type="submission" date="2019-11" db="EMBL/GenBank/DDBJ databases">
        <title>Comparative genomics of hydrocarbon-degrading Desulfosarcina strains.</title>
        <authorList>
            <person name="Watanabe M."/>
            <person name="Kojima H."/>
            <person name="Fukui M."/>
        </authorList>
    </citation>
    <scope>NUCLEOTIDE SEQUENCE [LARGE SCALE GENOMIC DNA]</scope>
    <source>
        <strain evidence="11 12">PP31</strain>
    </source>
</reference>
<dbReference type="Pfam" id="PF02770">
    <property type="entry name" value="Acyl-CoA_dh_M"/>
    <property type="match status" value="1"/>
</dbReference>
<dbReference type="Gene3D" id="2.40.110.10">
    <property type="entry name" value="Butyryl-CoA Dehydrogenase, subunit A, domain 2"/>
    <property type="match status" value="1"/>
</dbReference>
<keyword evidence="6 7" id="KW-0560">Oxidoreductase</keyword>
<name>A0A5K7Z773_9BACT</name>
<dbReference type="GO" id="GO:0050660">
    <property type="term" value="F:flavin adenine dinucleotide binding"/>
    <property type="evidence" value="ECO:0007669"/>
    <property type="project" value="InterPro"/>
</dbReference>
<dbReference type="Pfam" id="PF00441">
    <property type="entry name" value="Acyl-CoA_dh_1"/>
    <property type="match status" value="1"/>
</dbReference>
<dbReference type="PROSITE" id="PS00072">
    <property type="entry name" value="ACYL_COA_DH_1"/>
    <property type="match status" value="1"/>
</dbReference>
<proteinExistence type="inferred from homology"/>
<feature type="domain" description="Acyl-CoA dehydrogenase/oxidase N-terminal" evidence="10">
    <location>
        <begin position="6"/>
        <end position="119"/>
    </location>
</feature>
<evidence type="ECO:0000256" key="7">
    <source>
        <dbReference type="RuleBase" id="RU362125"/>
    </source>
</evidence>
<gene>
    <name evidence="11" type="ORF">DSCW_29780</name>
</gene>
<evidence type="ECO:0000256" key="1">
    <source>
        <dbReference type="ARBA" id="ARBA00001974"/>
    </source>
</evidence>
<dbReference type="InterPro" id="IPR009075">
    <property type="entry name" value="AcylCo_DH/oxidase_C"/>
</dbReference>
<dbReference type="PANTHER" id="PTHR43884">
    <property type="entry name" value="ACYL-COA DEHYDROGENASE"/>
    <property type="match status" value="1"/>
</dbReference>
<dbReference type="InterPro" id="IPR037069">
    <property type="entry name" value="AcylCoA_DH/ox_N_sf"/>
</dbReference>